<dbReference type="EMBL" id="CP019699">
    <property type="protein sequence ID" value="AQS56237.1"/>
    <property type="molecule type" value="Genomic_DNA"/>
</dbReference>
<evidence type="ECO:0000256" key="1">
    <source>
        <dbReference type="ARBA" id="ARBA00022485"/>
    </source>
</evidence>
<keyword evidence="6" id="KW-0249">Electron transport</keyword>
<comment type="cofactor">
    <cofactor evidence="6">
        <name>[4Fe-4S] cluster</name>
        <dbReference type="ChEBI" id="CHEBI:49883"/>
    </cofactor>
    <text evidence="6">Binds 2 [4Fe-4S] clusters.</text>
</comment>
<keyword evidence="5 6" id="KW-0411">Iron-sulfur</keyword>
<comment type="catalytic activity">
    <reaction evidence="6">
        <text>glycolate + A = glyoxylate + AH2</text>
        <dbReference type="Rhea" id="RHEA:21264"/>
        <dbReference type="ChEBI" id="CHEBI:13193"/>
        <dbReference type="ChEBI" id="CHEBI:17499"/>
        <dbReference type="ChEBI" id="CHEBI:29805"/>
        <dbReference type="ChEBI" id="CHEBI:36655"/>
        <dbReference type="EC" id="1.1.99.14"/>
    </reaction>
</comment>
<comment type="catalytic activity">
    <reaction evidence="6">
        <text>(R)-lactate + A = pyruvate + AH2</text>
        <dbReference type="Rhea" id="RHEA:15089"/>
        <dbReference type="ChEBI" id="CHEBI:13193"/>
        <dbReference type="ChEBI" id="CHEBI:15361"/>
        <dbReference type="ChEBI" id="CHEBI:16004"/>
        <dbReference type="ChEBI" id="CHEBI:17499"/>
    </reaction>
</comment>
<keyword evidence="1 6" id="KW-0004">4Fe-4S</keyword>
<dbReference type="Pfam" id="PF13183">
    <property type="entry name" value="Fer4_8"/>
    <property type="match status" value="1"/>
</dbReference>
<dbReference type="InterPro" id="IPR012257">
    <property type="entry name" value="Glc_ox_4Fe-4S"/>
</dbReference>
<dbReference type="Gene3D" id="1.10.1060.10">
    <property type="entry name" value="Alpha-helical ferredoxin"/>
    <property type="match status" value="1"/>
</dbReference>
<dbReference type="PANTHER" id="PTHR32479">
    <property type="entry name" value="GLYCOLATE OXIDASE IRON-SULFUR SUBUNIT"/>
    <property type="match status" value="1"/>
</dbReference>
<evidence type="ECO:0000313" key="9">
    <source>
        <dbReference type="Proteomes" id="UP000188603"/>
    </source>
</evidence>
<evidence type="ECO:0000256" key="5">
    <source>
        <dbReference type="ARBA" id="ARBA00023014"/>
    </source>
</evidence>
<keyword evidence="2 6" id="KW-0479">Metal-binding</keyword>
<dbReference type="STRING" id="1471761.B0W44_11150"/>
<dbReference type="KEGG" id="ntr:B0W44_11150"/>
<dbReference type="PROSITE" id="PS51379">
    <property type="entry name" value="4FE4S_FER_2"/>
    <property type="match status" value="2"/>
</dbReference>
<dbReference type="InterPro" id="IPR004017">
    <property type="entry name" value="Cys_rich_dom"/>
</dbReference>
<evidence type="ECO:0000256" key="2">
    <source>
        <dbReference type="ARBA" id="ARBA00022723"/>
    </source>
</evidence>
<keyword evidence="9" id="KW-1185">Reference proteome</keyword>
<dbReference type="GO" id="GO:0019154">
    <property type="term" value="F:glycolate dehydrogenase activity"/>
    <property type="evidence" value="ECO:0007669"/>
    <property type="project" value="UniProtKB-EC"/>
</dbReference>
<feature type="domain" description="4Fe-4S ferredoxin-type" evidence="7">
    <location>
        <begin position="9"/>
        <end position="40"/>
    </location>
</feature>
<proteinExistence type="predicted"/>
<dbReference type="PROSITE" id="PS00198">
    <property type="entry name" value="4FE4S_FER_1"/>
    <property type="match status" value="1"/>
</dbReference>
<dbReference type="InterPro" id="IPR009051">
    <property type="entry name" value="Helical_ferredxn"/>
</dbReference>
<keyword evidence="3" id="KW-0677">Repeat</keyword>
<dbReference type="GO" id="GO:0051539">
    <property type="term" value="F:4 iron, 4 sulfur cluster binding"/>
    <property type="evidence" value="ECO:0007669"/>
    <property type="project" value="UniProtKB-UniRule"/>
</dbReference>
<dbReference type="InterPro" id="IPR017900">
    <property type="entry name" value="4Fe4S_Fe_S_CS"/>
</dbReference>
<keyword evidence="6" id="KW-0813">Transport</keyword>
<evidence type="ECO:0000256" key="3">
    <source>
        <dbReference type="ARBA" id="ARBA00022737"/>
    </source>
</evidence>
<comment type="function">
    <text evidence="6">Component of a complex that catalyzes the oxidation of glycolate to glyoxylate.</text>
</comment>
<evidence type="ECO:0000259" key="7">
    <source>
        <dbReference type="PROSITE" id="PS51379"/>
    </source>
</evidence>
<evidence type="ECO:0000256" key="6">
    <source>
        <dbReference type="PIRNR" id="PIRNR000139"/>
    </source>
</evidence>
<dbReference type="Pfam" id="PF02754">
    <property type="entry name" value="CCG"/>
    <property type="match status" value="2"/>
</dbReference>
<dbReference type="GO" id="GO:0046872">
    <property type="term" value="F:metal ion binding"/>
    <property type="evidence" value="ECO:0007669"/>
    <property type="project" value="UniProtKB-UniRule"/>
</dbReference>
<dbReference type="PIRSF" id="PIRSF000139">
    <property type="entry name" value="Glc_ox_4Fe-4S"/>
    <property type="match status" value="1"/>
</dbReference>
<dbReference type="AlphaFoldDB" id="A0A1U9K847"/>
<gene>
    <name evidence="8" type="ORF">B0W44_11150</name>
</gene>
<dbReference type="EC" id="1.1.99.14" evidence="6"/>
<dbReference type="OrthoDB" id="9770306at2"/>
<protein>
    <recommendedName>
        <fullName evidence="6">Glycolate oxidase iron-sulfur subunit</fullName>
        <ecNumber evidence="6">1.1.99.14</ecNumber>
    </recommendedName>
</protein>
<reference evidence="8 9" key="1">
    <citation type="journal article" date="2015" name="Int. J. Syst. Evol. Microbiol.">
        <title>Novibacillus thermophilus gen. nov., sp. nov., a Gram-staining-negative and moderately thermophilic member of the family Thermoactinomycetaceae.</title>
        <authorList>
            <person name="Yang G."/>
            <person name="Chen J."/>
            <person name="Zhou S."/>
        </authorList>
    </citation>
    <scope>NUCLEOTIDE SEQUENCE [LARGE SCALE GENOMIC DNA]</scope>
    <source>
        <strain evidence="8 9">SG-1</strain>
    </source>
</reference>
<feature type="domain" description="4Fe-4S ferredoxin-type" evidence="7">
    <location>
        <begin position="60"/>
        <end position="84"/>
    </location>
</feature>
<dbReference type="InterPro" id="IPR017896">
    <property type="entry name" value="4Fe4S_Fe-S-bd"/>
</dbReference>
<evidence type="ECO:0000313" key="8">
    <source>
        <dbReference type="EMBL" id="AQS56237.1"/>
    </source>
</evidence>
<evidence type="ECO:0000256" key="4">
    <source>
        <dbReference type="ARBA" id="ARBA00023004"/>
    </source>
</evidence>
<organism evidence="8 9">
    <name type="scientific">Novibacillus thermophilus</name>
    <dbReference type="NCBI Taxonomy" id="1471761"/>
    <lineage>
        <taxon>Bacteria</taxon>
        <taxon>Bacillati</taxon>
        <taxon>Bacillota</taxon>
        <taxon>Bacilli</taxon>
        <taxon>Bacillales</taxon>
        <taxon>Thermoactinomycetaceae</taxon>
        <taxon>Novibacillus</taxon>
    </lineage>
</organism>
<dbReference type="PANTHER" id="PTHR32479:SF17">
    <property type="entry name" value="GLYCOLATE OXIDASE IRON-SULFUR SUBUNIT"/>
    <property type="match status" value="1"/>
</dbReference>
<dbReference type="RefSeq" id="WP_077720096.1">
    <property type="nucleotide sequence ID" value="NZ_CP019699.1"/>
</dbReference>
<dbReference type="Proteomes" id="UP000188603">
    <property type="component" value="Chromosome"/>
</dbReference>
<accession>A0A1U9K847</accession>
<dbReference type="SUPFAM" id="SSF46548">
    <property type="entry name" value="alpha-helical ferredoxin"/>
    <property type="match status" value="1"/>
</dbReference>
<name>A0A1U9K847_9BACL</name>
<sequence>MSGHYVWEDPPNSEKFSACVHCGMCLEACPTYQETGLEQHSPRGRVHMIAAVAEGKIGLNEAFADPVFQCLDCRACETACPSNVQVGSLIEAARGQVRQAMPLKGWKGWLNRLFLRGIFPYPPRLRALGAMVKWYQRIGVQKLVRRAGLLNLLPEHLRGMERVLPKVDDPVMKKMPEVVQAKGPVRKKVALLTGCVMDVVYSDVNAATVRVLTENGYEVHLPRGQRCCGALHVHAGDREQAKKLAKQNIDAFLETGVDHIVVNAAGCGAAMQEYGELLENDPEYREKAAQFAENVVDVSKFLYDNGYRKPRAPLNTRLTYHDPCHLAHAQNVRCEPRELLKSVDGVELVELCDADRCCGSAGIYNLTHPEMAGQLLDRKMDDVPDGVETVVTGNPGCMLQLSLGVHKHRRAEKVLHTVEVLDMAYRQEAH</sequence>
<keyword evidence="4 6" id="KW-0408">Iron</keyword>